<keyword evidence="4" id="KW-1185">Reference proteome</keyword>
<evidence type="ECO:0000313" key="3">
    <source>
        <dbReference type="EMBL" id="SFW15119.1"/>
    </source>
</evidence>
<dbReference type="RefSeq" id="WP_072301832.1">
    <property type="nucleotide sequence ID" value="NZ_FPIY01000001.1"/>
</dbReference>
<proteinExistence type="predicted"/>
<feature type="region of interest" description="Disordered" evidence="1">
    <location>
        <begin position="24"/>
        <end position="43"/>
    </location>
</feature>
<sequence>MKKIKLVCVSLLAVAAFSCKNANKENSHSSEDHNGADHSHTETEVQYSLIADSTKASFTAYKTTDKVPVGGTFKTINITKSNTGATALEALNGTEFSIPVSSLFTNDGTGTRDPKILEFFFGVMKNTELISGVLKVDGDKTSLDVTLNGETANIPLETEKLADNKFTFTGVMNLGEWSALDAVASINKACEALHTGADGISKTWEDVAIKGEVLLMKK</sequence>
<protein>
    <recommendedName>
        <fullName evidence="5">YceI-like domain-containing protein</fullName>
    </recommendedName>
</protein>
<dbReference type="OrthoDB" id="5292899at2"/>
<dbReference type="AlphaFoldDB" id="A0A1K1LW74"/>
<reference evidence="4" key="1">
    <citation type="submission" date="2016-11" db="EMBL/GenBank/DDBJ databases">
        <authorList>
            <person name="Varghese N."/>
            <person name="Submissions S."/>
        </authorList>
    </citation>
    <scope>NUCLEOTIDE SEQUENCE [LARGE SCALE GENOMIC DNA]</scope>
    <source>
        <strain evidence="4">DSM 24786</strain>
    </source>
</reference>
<evidence type="ECO:0000256" key="1">
    <source>
        <dbReference type="SAM" id="MobiDB-lite"/>
    </source>
</evidence>
<evidence type="ECO:0008006" key="5">
    <source>
        <dbReference type="Google" id="ProtNLM"/>
    </source>
</evidence>
<evidence type="ECO:0000313" key="4">
    <source>
        <dbReference type="Proteomes" id="UP000183257"/>
    </source>
</evidence>
<gene>
    <name evidence="3" type="ORF">SAMN05660313_00131</name>
</gene>
<keyword evidence="2" id="KW-0732">Signal</keyword>
<organism evidence="3 4">
    <name type="scientific">Cellulophaga fucicola</name>
    <dbReference type="NCBI Taxonomy" id="76595"/>
    <lineage>
        <taxon>Bacteria</taxon>
        <taxon>Pseudomonadati</taxon>
        <taxon>Bacteroidota</taxon>
        <taxon>Flavobacteriia</taxon>
        <taxon>Flavobacteriales</taxon>
        <taxon>Flavobacteriaceae</taxon>
        <taxon>Cellulophaga</taxon>
    </lineage>
</organism>
<dbReference type="EMBL" id="FPIY01000001">
    <property type="protein sequence ID" value="SFW15119.1"/>
    <property type="molecule type" value="Genomic_DNA"/>
</dbReference>
<evidence type="ECO:0000256" key="2">
    <source>
        <dbReference type="SAM" id="SignalP"/>
    </source>
</evidence>
<feature type="signal peptide" evidence="2">
    <location>
        <begin position="1"/>
        <end position="21"/>
    </location>
</feature>
<dbReference type="PROSITE" id="PS51257">
    <property type="entry name" value="PROKAR_LIPOPROTEIN"/>
    <property type="match status" value="1"/>
</dbReference>
<dbReference type="Proteomes" id="UP000183257">
    <property type="component" value="Unassembled WGS sequence"/>
</dbReference>
<name>A0A1K1LW74_9FLAO</name>
<accession>A0A1K1LW74</accession>
<dbReference type="STRING" id="76595.SAMN05660313_00131"/>
<feature type="chain" id="PRO_5011955937" description="YceI-like domain-containing protein" evidence="2">
    <location>
        <begin position="22"/>
        <end position="218"/>
    </location>
</feature>